<feature type="transmembrane region" description="Helical" evidence="3">
    <location>
        <begin position="63"/>
        <end position="80"/>
    </location>
</feature>
<dbReference type="RefSeq" id="WP_036335956.1">
    <property type="nucleotide sequence ID" value="NZ_JPMX01000046.1"/>
</dbReference>
<accession>A0A098Y7X1</accession>
<name>A0A098Y7X1_9ACTN</name>
<dbReference type="AlphaFoldDB" id="A0A098Y7X1"/>
<feature type="region of interest" description="Disordered" evidence="2">
    <location>
        <begin position="1"/>
        <end position="22"/>
    </location>
</feature>
<evidence type="ECO:0008006" key="6">
    <source>
        <dbReference type="Google" id="ProtNLM"/>
    </source>
</evidence>
<evidence type="ECO:0000256" key="3">
    <source>
        <dbReference type="SAM" id="Phobius"/>
    </source>
</evidence>
<feature type="transmembrane region" description="Helical" evidence="3">
    <location>
        <begin position="156"/>
        <end position="177"/>
    </location>
</feature>
<sequence>MQGTAAPRSQDGRPRPWHPRSWRAPLQRTWARHPQLGLALRAAIAATIAWALTQFLPGPAQEYPYYAPFGAVIATSTTLAGSARSAAQSVAAIALGAAVALATDALPVPIVARIGIVVSIGVLLAGWHRLGSSGSWVTTSALFVLIIGGGDPVDYVLGYAGLTFFGALIGTAVLAVFPPLPLAPSQTELGRLRDLLAAQLEDLADGLQQEHPPTEDEWRERIHTIDPVLARMRAAVQQIDEARRGNRRARRHQQDAERQYAQARALERLTLMIEDLTQLIAETETADLSHVALGPSLRPSAAEALTGLADVLRSVDGATADPDTTRGAYADLHALEAELRRARRHTDDDLFAASSIALAIRRCLAAVVPEELAEEEAPD</sequence>
<feature type="transmembrane region" description="Helical" evidence="3">
    <location>
        <begin position="38"/>
        <end position="57"/>
    </location>
</feature>
<feature type="transmembrane region" description="Helical" evidence="3">
    <location>
        <begin position="134"/>
        <end position="150"/>
    </location>
</feature>
<feature type="transmembrane region" description="Helical" evidence="3">
    <location>
        <begin position="87"/>
        <end position="104"/>
    </location>
</feature>
<keyword evidence="3" id="KW-0472">Membrane</keyword>
<evidence type="ECO:0000313" key="4">
    <source>
        <dbReference type="EMBL" id="KGH46547.1"/>
    </source>
</evidence>
<evidence type="ECO:0000313" key="5">
    <source>
        <dbReference type="Proteomes" id="UP000029713"/>
    </source>
</evidence>
<comment type="caution">
    <text evidence="4">The sequence shown here is derived from an EMBL/GenBank/DDBJ whole genome shotgun (WGS) entry which is preliminary data.</text>
</comment>
<dbReference type="OrthoDB" id="3579456at2"/>
<dbReference type="Proteomes" id="UP000029713">
    <property type="component" value="Unassembled WGS sequence"/>
</dbReference>
<dbReference type="EMBL" id="JPMX01000046">
    <property type="protein sequence ID" value="KGH46547.1"/>
    <property type="molecule type" value="Genomic_DNA"/>
</dbReference>
<protein>
    <recommendedName>
        <fullName evidence="6">FUSC family protein</fullName>
    </recommendedName>
</protein>
<gene>
    <name evidence="4" type="ORF">IN07_11790</name>
</gene>
<feature type="coiled-coil region" evidence="1">
    <location>
        <begin position="239"/>
        <end position="286"/>
    </location>
</feature>
<keyword evidence="3" id="KW-0812">Transmembrane</keyword>
<keyword evidence="1" id="KW-0175">Coiled coil</keyword>
<keyword evidence="5" id="KW-1185">Reference proteome</keyword>
<keyword evidence="3" id="KW-1133">Transmembrane helix</keyword>
<organism evidence="4 5">
    <name type="scientific">Modestobacter caceresii</name>
    <dbReference type="NCBI Taxonomy" id="1522368"/>
    <lineage>
        <taxon>Bacteria</taxon>
        <taxon>Bacillati</taxon>
        <taxon>Actinomycetota</taxon>
        <taxon>Actinomycetes</taxon>
        <taxon>Geodermatophilales</taxon>
        <taxon>Geodermatophilaceae</taxon>
        <taxon>Modestobacter</taxon>
    </lineage>
</organism>
<evidence type="ECO:0000256" key="2">
    <source>
        <dbReference type="SAM" id="MobiDB-lite"/>
    </source>
</evidence>
<evidence type="ECO:0000256" key="1">
    <source>
        <dbReference type="SAM" id="Coils"/>
    </source>
</evidence>
<reference evidence="4 5" key="1">
    <citation type="submission" date="2014-07" db="EMBL/GenBank/DDBJ databases">
        <title>Biosystematic studies on Modestobacter strains isolated from extreme hyper-arid desert soil and from historic building.</title>
        <authorList>
            <person name="Bukarasam K."/>
            <person name="Bull A."/>
            <person name="Girard G."/>
            <person name="van Wezel G."/>
            <person name="Goodfellow M."/>
        </authorList>
    </citation>
    <scope>NUCLEOTIDE SEQUENCE [LARGE SCALE GENOMIC DNA]</scope>
    <source>
        <strain evidence="4 5">KNN45-2b</strain>
    </source>
</reference>
<proteinExistence type="predicted"/>